<dbReference type="EMBL" id="ATLV01005204">
    <property type="status" value="NOT_ANNOTATED_CDS"/>
    <property type="molecule type" value="Genomic_DNA"/>
</dbReference>
<accession>A0A084VB35</accession>
<dbReference type="VEuPathDB" id="VectorBase:ASIC001166"/>
<evidence type="ECO:0000313" key="4">
    <source>
        <dbReference type="Proteomes" id="UP000030765"/>
    </source>
</evidence>
<proteinExistence type="predicted"/>
<keyword evidence="1" id="KW-1133">Transmembrane helix</keyword>
<organism evidence="2">
    <name type="scientific">Anopheles sinensis</name>
    <name type="common">Mosquito</name>
    <dbReference type="NCBI Taxonomy" id="74873"/>
    <lineage>
        <taxon>Eukaryota</taxon>
        <taxon>Metazoa</taxon>
        <taxon>Ecdysozoa</taxon>
        <taxon>Arthropoda</taxon>
        <taxon>Hexapoda</taxon>
        <taxon>Insecta</taxon>
        <taxon>Pterygota</taxon>
        <taxon>Neoptera</taxon>
        <taxon>Endopterygota</taxon>
        <taxon>Diptera</taxon>
        <taxon>Nematocera</taxon>
        <taxon>Culicoidea</taxon>
        <taxon>Culicidae</taxon>
        <taxon>Anophelinae</taxon>
        <taxon>Anopheles</taxon>
    </lineage>
</organism>
<dbReference type="EnsemblMetazoa" id="ASIC001166-RA">
    <property type="protein sequence ID" value="ASIC001166-PA"/>
    <property type="gene ID" value="ASIC001166"/>
</dbReference>
<keyword evidence="1" id="KW-0812">Transmembrane</keyword>
<keyword evidence="4" id="KW-1185">Reference proteome</keyword>
<evidence type="ECO:0000256" key="1">
    <source>
        <dbReference type="SAM" id="Phobius"/>
    </source>
</evidence>
<dbReference type="AlphaFoldDB" id="A0A084VB35"/>
<dbReference type="EMBL" id="KE524270">
    <property type="protein sequence ID" value="KFB35179.1"/>
    <property type="molecule type" value="Genomic_DNA"/>
</dbReference>
<protein>
    <submittedName>
        <fullName evidence="2 3">Uncharacterized protein</fullName>
    </submittedName>
</protein>
<gene>
    <name evidence="2" type="ORF">ZHAS_00001166</name>
</gene>
<feature type="transmembrane region" description="Helical" evidence="1">
    <location>
        <begin position="64"/>
        <end position="82"/>
    </location>
</feature>
<dbReference type="Proteomes" id="UP000030765">
    <property type="component" value="Unassembled WGS sequence"/>
</dbReference>
<reference evidence="2 4" key="1">
    <citation type="journal article" date="2014" name="BMC Genomics">
        <title>Genome sequence of Anopheles sinensis provides insight into genetics basis of mosquito competence for malaria parasites.</title>
        <authorList>
            <person name="Zhou D."/>
            <person name="Zhang D."/>
            <person name="Ding G."/>
            <person name="Shi L."/>
            <person name="Hou Q."/>
            <person name="Ye Y."/>
            <person name="Xu Y."/>
            <person name="Zhou H."/>
            <person name="Xiong C."/>
            <person name="Li S."/>
            <person name="Yu J."/>
            <person name="Hong S."/>
            <person name="Yu X."/>
            <person name="Zou P."/>
            <person name="Chen C."/>
            <person name="Chang X."/>
            <person name="Wang W."/>
            <person name="Lv Y."/>
            <person name="Sun Y."/>
            <person name="Ma L."/>
            <person name="Shen B."/>
            <person name="Zhu C."/>
        </authorList>
    </citation>
    <scope>NUCLEOTIDE SEQUENCE [LARGE SCALE GENOMIC DNA]</scope>
</reference>
<evidence type="ECO:0000313" key="3">
    <source>
        <dbReference type="EnsemblMetazoa" id="ASIC001166-PA"/>
    </source>
</evidence>
<name>A0A084VB35_ANOSI</name>
<evidence type="ECO:0000313" key="2">
    <source>
        <dbReference type="EMBL" id="KFB35179.1"/>
    </source>
</evidence>
<keyword evidence="1" id="KW-0472">Membrane</keyword>
<sequence length="83" mass="9415">MVAPFGGWLSGRVRSGVAVFLVCFNKLRTYRKENVLELIFLFPFSASSRGAAIDSRPEPPSAVFVYVFIFIFTIILLHYSAFY</sequence>
<reference evidence="3" key="2">
    <citation type="submission" date="2020-05" db="UniProtKB">
        <authorList>
            <consortium name="EnsemblMetazoa"/>
        </authorList>
    </citation>
    <scope>IDENTIFICATION</scope>
</reference>